<dbReference type="EMBL" id="MLBF01000002">
    <property type="protein sequence ID" value="OLN33652.1"/>
    <property type="molecule type" value="Genomic_DNA"/>
</dbReference>
<evidence type="ECO:0000256" key="1">
    <source>
        <dbReference type="ARBA" id="ARBA00001974"/>
    </source>
</evidence>
<dbReference type="InterPro" id="IPR050260">
    <property type="entry name" value="FAD-bd_OxRdtase"/>
</dbReference>
<dbReference type="SUPFAM" id="SSF55424">
    <property type="entry name" value="FAD/NAD-linked reductases, dimerisation (C-terminal) domain"/>
    <property type="match status" value="1"/>
</dbReference>
<dbReference type="Pfam" id="PF00581">
    <property type="entry name" value="Rhodanese"/>
    <property type="match status" value="1"/>
</dbReference>
<evidence type="ECO:0000256" key="6">
    <source>
        <dbReference type="ARBA" id="ARBA00023284"/>
    </source>
</evidence>
<dbReference type="Pfam" id="PF02852">
    <property type="entry name" value="Pyr_redox_dim"/>
    <property type="match status" value="1"/>
</dbReference>
<dbReference type="CDD" id="cd00158">
    <property type="entry name" value="RHOD"/>
    <property type="match status" value="1"/>
</dbReference>
<reference evidence="8 9" key="1">
    <citation type="submission" date="2016-09" db="EMBL/GenBank/DDBJ databases">
        <title>Complete genome of Desulfosporosinus sp. OL.</title>
        <authorList>
            <person name="Mardanov A."/>
            <person name="Beletsky A."/>
            <person name="Panova A."/>
            <person name="Karnachuk O."/>
            <person name="Ravin N."/>
        </authorList>
    </citation>
    <scope>NUCLEOTIDE SEQUENCE [LARGE SCALE GENOMIC DNA]</scope>
    <source>
        <strain evidence="8 9">OL</strain>
    </source>
</reference>
<dbReference type="PANTHER" id="PTHR43429">
    <property type="entry name" value="PYRIDINE NUCLEOTIDE-DISULFIDE OXIDOREDUCTASE DOMAIN-CONTAINING"/>
    <property type="match status" value="1"/>
</dbReference>
<dbReference type="SUPFAM" id="SSF51905">
    <property type="entry name" value="FAD/NAD(P)-binding domain"/>
    <property type="match status" value="1"/>
</dbReference>
<dbReference type="Pfam" id="PF07992">
    <property type="entry name" value="Pyr_redox_2"/>
    <property type="match status" value="1"/>
</dbReference>
<sequence>MKVIMVGGVVVGPKVSARLRRLNSEAEITIIEKGSLLSYGACGLPLYVANLVPQLDGLMRTSYGVLRDTDFFQSQKDVNVLTQTEAVKIDRAHKKVFVRNVVTGVEETLDYDYLVLATGAKPSVPPIPGVNLGQVFTLHRPQDAQALKEFIKTKKVKHVTVMGSGLIGIETADALAGPRLKVTLCEAESQVLPKLLDGDMAKLVERQMEGQGVDIRLSCRVKALEGDAEGNVCRVQTEQGTIETEAVVIATGVRPEVSLAREAGLMIGSTGAIKVDEHMMTNDPAIYAGGDCAEQLHLVTGEPVYIPLASTANKQGRVIADHMMGISARYAPVEGTSVLQAFDLNIGRTGLGEAEARKRGYNVVTSVSSGLDSTHYYPMHANITIKLIAEQENGRLLGAQVCGVGESVKRLDVLATALKFGANVRDLIDLDLAYAPPFATAIDVLIHAATTLENIRLGVAKAITAEALVSRLQAGEKICLLDVREREEVAANPLSIEGTMVIALGELRERWEEVPKDSLVVTVCGLGIRGYDAACMLERKGADQVVFLQGGLSVGNAYFDQV</sequence>
<name>A0A1Q8R226_9FIRM</name>
<dbReference type="SMART" id="SM00450">
    <property type="entry name" value="RHOD"/>
    <property type="match status" value="1"/>
</dbReference>
<dbReference type="OrthoDB" id="9802028at2"/>
<evidence type="ECO:0000313" key="9">
    <source>
        <dbReference type="Proteomes" id="UP000186102"/>
    </source>
</evidence>
<dbReference type="RefSeq" id="WP_075363184.1">
    <property type="nucleotide sequence ID" value="NZ_MLBF01000002.1"/>
</dbReference>
<evidence type="ECO:0000256" key="2">
    <source>
        <dbReference type="ARBA" id="ARBA00009130"/>
    </source>
</evidence>
<protein>
    <submittedName>
        <fullName evidence="8">NADH dehydrogenase</fullName>
    </submittedName>
</protein>
<keyword evidence="3" id="KW-0285">Flavoprotein</keyword>
<gene>
    <name evidence="8" type="ORF">DSOL_0362</name>
</gene>
<dbReference type="Gene3D" id="3.50.50.60">
    <property type="entry name" value="FAD/NAD(P)-binding domain"/>
    <property type="match status" value="2"/>
</dbReference>
<accession>A0A1Q8R226</accession>
<dbReference type="AlphaFoldDB" id="A0A1Q8R226"/>
<dbReference type="STRING" id="1888891.DSOL_0362"/>
<keyword evidence="9" id="KW-1185">Reference proteome</keyword>
<evidence type="ECO:0000256" key="3">
    <source>
        <dbReference type="ARBA" id="ARBA00022630"/>
    </source>
</evidence>
<organism evidence="8 9">
    <name type="scientific">Desulfosporosinus metallidurans</name>
    <dbReference type="NCBI Taxonomy" id="1888891"/>
    <lineage>
        <taxon>Bacteria</taxon>
        <taxon>Bacillati</taxon>
        <taxon>Bacillota</taxon>
        <taxon>Clostridia</taxon>
        <taxon>Eubacteriales</taxon>
        <taxon>Desulfitobacteriaceae</taxon>
        <taxon>Desulfosporosinus</taxon>
    </lineage>
</organism>
<dbReference type="InterPro" id="IPR036873">
    <property type="entry name" value="Rhodanese-like_dom_sf"/>
</dbReference>
<keyword evidence="6" id="KW-0676">Redox-active center</keyword>
<dbReference type="InterPro" id="IPR023753">
    <property type="entry name" value="FAD/NAD-binding_dom"/>
</dbReference>
<evidence type="ECO:0000256" key="4">
    <source>
        <dbReference type="ARBA" id="ARBA00022827"/>
    </source>
</evidence>
<dbReference type="InterPro" id="IPR036188">
    <property type="entry name" value="FAD/NAD-bd_sf"/>
</dbReference>
<evidence type="ECO:0000256" key="5">
    <source>
        <dbReference type="ARBA" id="ARBA00023002"/>
    </source>
</evidence>
<keyword evidence="5" id="KW-0560">Oxidoreductase</keyword>
<dbReference type="Proteomes" id="UP000186102">
    <property type="component" value="Unassembled WGS sequence"/>
</dbReference>
<dbReference type="SUPFAM" id="SSF52821">
    <property type="entry name" value="Rhodanese/Cell cycle control phosphatase"/>
    <property type="match status" value="1"/>
</dbReference>
<dbReference type="GO" id="GO:0016491">
    <property type="term" value="F:oxidoreductase activity"/>
    <property type="evidence" value="ECO:0007669"/>
    <property type="project" value="UniProtKB-KW"/>
</dbReference>
<dbReference type="PROSITE" id="PS50206">
    <property type="entry name" value="RHODANESE_3"/>
    <property type="match status" value="1"/>
</dbReference>
<dbReference type="InterPro" id="IPR001763">
    <property type="entry name" value="Rhodanese-like_dom"/>
</dbReference>
<proteinExistence type="inferred from homology"/>
<dbReference type="InterPro" id="IPR016156">
    <property type="entry name" value="FAD/NAD-linked_Rdtase_dimer_sf"/>
</dbReference>
<dbReference type="PRINTS" id="PR00368">
    <property type="entry name" value="FADPNR"/>
</dbReference>
<comment type="caution">
    <text evidence="8">The sequence shown here is derived from an EMBL/GenBank/DDBJ whole genome shotgun (WGS) entry which is preliminary data.</text>
</comment>
<dbReference type="Gene3D" id="3.40.250.10">
    <property type="entry name" value="Rhodanese-like domain"/>
    <property type="match status" value="1"/>
</dbReference>
<evidence type="ECO:0000313" key="8">
    <source>
        <dbReference type="EMBL" id="OLN33652.1"/>
    </source>
</evidence>
<comment type="cofactor">
    <cofactor evidence="1">
        <name>FAD</name>
        <dbReference type="ChEBI" id="CHEBI:57692"/>
    </cofactor>
</comment>
<evidence type="ECO:0000259" key="7">
    <source>
        <dbReference type="PROSITE" id="PS50206"/>
    </source>
</evidence>
<comment type="similarity">
    <text evidence="2">Belongs to the class-III pyridine nucleotide-disulfide oxidoreductase family.</text>
</comment>
<keyword evidence="4" id="KW-0274">FAD</keyword>
<feature type="domain" description="Rhodanese" evidence="7">
    <location>
        <begin position="474"/>
        <end position="552"/>
    </location>
</feature>
<dbReference type="InterPro" id="IPR004099">
    <property type="entry name" value="Pyr_nucl-diS_OxRdtase_dimer"/>
</dbReference>
<dbReference type="PANTHER" id="PTHR43429:SF1">
    <property type="entry name" value="NAD(P)H SULFUR OXIDOREDUCTASE (COA-DEPENDENT)"/>
    <property type="match status" value="1"/>
</dbReference>